<dbReference type="RefSeq" id="WP_257499747.1">
    <property type="nucleotide sequence ID" value="NZ_CP102382.1"/>
</dbReference>
<name>A0ABY5NTN4_9FLAO</name>
<protein>
    <submittedName>
        <fullName evidence="2">Uncharacterized protein</fullName>
    </submittedName>
</protein>
<evidence type="ECO:0000256" key="1">
    <source>
        <dbReference type="SAM" id="SignalP"/>
    </source>
</evidence>
<keyword evidence="3" id="KW-1185">Reference proteome</keyword>
<sequence>MKELLLFFLLSIPAFAQKSFFVKDASTNKPIAYTSILSYIVIKNHWEDKLHIFT</sequence>
<dbReference type="Proteomes" id="UP001317001">
    <property type="component" value="Chromosome"/>
</dbReference>
<keyword evidence="1" id="KW-0732">Signal</keyword>
<reference evidence="2 3" key="1">
    <citation type="submission" date="2022-08" db="EMBL/GenBank/DDBJ databases">
        <title>Myroides zhujiangensis sp. nov., a novel bacterium isolated from sediment in the Pearl River Estuary.</title>
        <authorList>
            <person name="Cui L."/>
        </authorList>
    </citation>
    <scope>NUCLEOTIDE SEQUENCE [LARGE SCALE GENOMIC DNA]</scope>
    <source>
        <strain evidence="2 3">SCSIO 72103</strain>
    </source>
</reference>
<accession>A0ABY5NTN4</accession>
<proteinExistence type="predicted"/>
<evidence type="ECO:0000313" key="2">
    <source>
        <dbReference type="EMBL" id="UUV21827.1"/>
    </source>
</evidence>
<feature type="chain" id="PRO_5046486642" evidence="1">
    <location>
        <begin position="17"/>
        <end position="54"/>
    </location>
</feature>
<gene>
    <name evidence="2" type="ORF">NPX36_01880</name>
</gene>
<organism evidence="2 3">
    <name type="scientific">Paenimyroides aestuarii</name>
    <dbReference type="NCBI Taxonomy" id="2968490"/>
    <lineage>
        <taxon>Bacteria</taxon>
        <taxon>Pseudomonadati</taxon>
        <taxon>Bacteroidota</taxon>
        <taxon>Flavobacteriia</taxon>
        <taxon>Flavobacteriales</taxon>
        <taxon>Flavobacteriaceae</taxon>
        <taxon>Paenimyroides</taxon>
    </lineage>
</organism>
<evidence type="ECO:0000313" key="3">
    <source>
        <dbReference type="Proteomes" id="UP001317001"/>
    </source>
</evidence>
<feature type="signal peptide" evidence="1">
    <location>
        <begin position="1"/>
        <end position="16"/>
    </location>
</feature>
<dbReference type="EMBL" id="CP102382">
    <property type="protein sequence ID" value="UUV21827.1"/>
    <property type="molecule type" value="Genomic_DNA"/>
</dbReference>